<name>A0A5K7XZD8_9VIRU</name>
<proteinExistence type="predicted"/>
<sequence>MDSQIVKKIEEIYVKSDLEIYESDLVRLRRYRRTIDKYSDFCSSYGAFAKMFQPYIEQISDQNDREILERLWNDTRKTVGICRFNTMCTFTLLDKHQISYVDKKDFICGKFILSFCDLSKNVIFRSNSRFNKIVGAVVKQQYDIQKHKCKKNFDFTGQS</sequence>
<dbReference type="EMBL" id="LC506465">
    <property type="protein sequence ID" value="BBO54110.1"/>
    <property type="molecule type" value="Genomic_DNA"/>
</dbReference>
<organism evidence="1">
    <name type="scientific">Abalone asfa-like virus</name>
    <dbReference type="NCBI Taxonomy" id="2839893"/>
    <lineage>
        <taxon>Viruses</taxon>
        <taxon>Varidnaviria</taxon>
        <taxon>Bamfordvirae</taxon>
        <taxon>Nucleocytoviricota</taxon>
        <taxon>Pokkesviricetes</taxon>
        <taxon>Asfuvirales</taxon>
        <taxon>Asfarviridae</taxon>
    </lineage>
</organism>
<protein>
    <submittedName>
        <fullName evidence="1">Uncharacterized protein</fullName>
    </submittedName>
</protein>
<reference evidence="1" key="1">
    <citation type="journal article" date="2020" name="Sci. Rep.">
        <title>A novel Asfarvirus-like virus identified as a potential cause of mass mortality of abalone.</title>
        <authorList>
            <person name="Matsuyama T."/>
            <person name="Takano T."/>
            <person name="Nishiki I."/>
            <person name="Fujiwara A."/>
            <person name="Kiryu I."/>
            <person name="Inada M."/>
            <person name="Sakai T."/>
            <person name="Terashima S."/>
            <person name="Matsuura Y."/>
            <person name="Isowa K."/>
            <person name="Nakayasu C."/>
        </authorList>
    </citation>
    <scope>NUCLEOTIDE SEQUENCE</scope>
</reference>
<accession>A0A5K7XZD8</accession>
<evidence type="ECO:0000313" key="1">
    <source>
        <dbReference type="EMBL" id="BBO54110.1"/>
    </source>
</evidence>